<gene>
    <name evidence="1" type="ORF">ARMSODRAFT_540945</name>
</gene>
<protein>
    <recommendedName>
        <fullName evidence="3">Uroporphyrinogen-III cosynthase</fullName>
    </recommendedName>
</protein>
<dbReference type="EMBL" id="KZ293459">
    <property type="protein sequence ID" value="PBK63358.1"/>
    <property type="molecule type" value="Genomic_DNA"/>
</dbReference>
<dbReference type="Proteomes" id="UP000218334">
    <property type="component" value="Unassembled WGS sequence"/>
</dbReference>
<evidence type="ECO:0000313" key="1">
    <source>
        <dbReference type="EMBL" id="PBK63358.1"/>
    </source>
</evidence>
<keyword evidence="2" id="KW-1185">Reference proteome</keyword>
<organism evidence="1 2">
    <name type="scientific">Armillaria solidipes</name>
    <dbReference type="NCBI Taxonomy" id="1076256"/>
    <lineage>
        <taxon>Eukaryota</taxon>
        <taxon>Fungi</taxon>
        <taxon>Dikarya</taxon>
        <taxon>Basidiomycota</taxon>
        <taxon>Agaricomycotina</taxon>
        <taxon>Agaricomycetes</taxon>
        <taxon>Agaricomycetidae</taxon>
        <taxon>Agaricales</taxon>
        <taxon>Marasmiineae</taxon>
        <taxon>Physalacriaceae</taxon>
        <taxon>Armillaria</taxon>
    </lineage>
</organism>
<sequence length="98" mass="10945">MDRVLCYIGCRICLQLLKEQLDLGSATFAVIGPATATLLREALGLCIHTCPSKPRPEELCFFAVPHRMAQGHPVTSSMISINEMMSKLPDAFDRRRVR</sequence>
<evidence type="ECO:0008006" key="3">
    <source>
        <dbReference type="Google" id="ProtNLM"/>
    </source>
</evidence>
<dbReference type="InterPro" id="IPR036108">
    <property type="entry name" value="4pyrrol_syn_uPrphyn_synt_sf"/>
</dbReference>
<proteinExistence type="predicted"/>
<reference evidence="2" key="1">
    <citation type="journal article" date="2017" name="Nat. Ecol. Evol.">
        <title>Genome expansion and lineage-specific genetic innovations in the forest pathogenic fungi Armillaria.</title>
        <authorList>
            <person name="Sipos G."/>
            <person name="Prasanna A.N."/>
            <person name="Walter M.C."/>
            <person name="O'Connor E."/>
            <person name="Balint B."/>
            <person name="Krizsan K."/>
            <person name="Kiss B."/>
            <person name="Hess J."/>
            <person name="Varga T."/>
            <person name="Slot J."/>
            <person name="Riley R."/>
            <person name="Boka B."/>
            <person name="Rigling D."/>
            <person name="Barry K."/>
            <person name="Lee J."/>
            <person name="Mihaltcheva S."/>
            <person name="LaButti K."/>
            <person name="Lipzen A."/>
            <person name="Waldron R."/>
            <person name="Moloney N.M."/>
            <person name="Sperisen C."/>
            <person name="Kredics L."/>
            <person name="Vagvoelgyi C."/>
            <person name="Patrignani A."/>
            <person name="Fitzpatrick D."/>
            <person name="Nagy I."/>
            <person name="Doyle S."/>
            <person name="Anderson J.B."/>
            <person name="Grigoriev I.V."/>
            <person name="Gueldener U."/>
            <person name="Muensterkoetter M."/>
            <person name="Nagy L.G."/>
        </authorList>
    </citation>
    <scope>NUCLEOTIDE SEQUENCE [LARGE SCALE GENOMIC DNA]</scope>
    <source>
        <strain evidence="2">28-4</strain>
    </source>
</reference>
<dbReference type="GO" id="GO:0004852">
    <property type="term" value="F:uroporphyrinogen-III synthase activity"/>
    <property type="evidence" value="ECO:0007669"/>
    <property type="project" value="InterPro"/>
</dbReference>
<evidence type="ECO:0000313" key="2">
    <source>
        <dbReference type="Proteomes" id="UP000218334"/>
    </source>
</evidence>
<name>A0A2H3BBD9_9AGAR</name>
<accession>A0A2H3BBD9</accession>
<dbReference type="GO" id="GO:0033014">
    <property type="term" value="P:tetrapyrrole biosynthetic process"/>
    <property type="evidence" value="ECO:0007669"/>
    <property type="project" value="InterPro"/>
</dbReference>
<dbReference type="Gene3D" id="3.40.50.10090">
    <property type="match status" value="1"/>
</dbReference>
<dbReference type="AlphaFoldDB" id="A0A2H3BBD9"/>